<evidence type="ECO:0000256" key="1">
    <source>
        <dbReference type="ARBA" id="ARBA00004245"/>
    </source>
</evidence>
<organism evidence="8 9">
    <name type="scientific">Callorhinchus milii</name>
    <name type="common">Ghost shark</name>
    <dbReference type="NCBI Taxonomy" id="7868"/>
    <lineage>
        <taxon>Eukaryota</taxon>
        <taxon>Metazoa</taxon>
        <taxon>Chordata</taxon>
        <taxon>Craniata</taxon>
        <taxon>Vertebrata</taxon>
        <taxon>Chondrichthyes</taxon>
        <taxon>Holocephali</taxon>
        <taxon>Chimaeriformes</taxon>
        <taxon>Callorhinchidae</taxon>
        <taxon>Callorhinchus</taxon>
    </lineage>
</organism>
<keyword evidence="5" id="KW-0505">Motor protein</keyword>
<reference evidence="9" key="3">
    <citation type="journal article" date="2014" name="Nature">
        <title>Elephant shark genome provides unique insights into gnathostome evolution.</title>
        <authorList>
            <consortium name="International Elephant Shark Genome Sequencing Consortium"/>
            <person name="Venkatesh B."/>
            <person name="Lee A.P."/>
            <person name="Ravi V."/>
            <person name="Maurya A.K."/>
            <person name="Lian M.M."/>
            <person name="Swann J.B."/>
            <person name="Ohta Y."/>
            <person name="Flajnik M.F."/>
            <person name="Sutoh Y."/>
            <person name="Kasahara M."/>
            <person name="Hoon S."/>
            <person name="Gangu V."/>
            <person name="Roy S.W."/>
            <person name="Irimia M."/>
            <person name="Korzh V."/>
            <person name="Kondrychyn I."/>
            <person name="Lim Z.W."/>
            <person name="Tay B.H."/>
            <person name="Tohari S."/>
            <person name="Kong K.W."/>
            <person name="Ho S."/>
            <person name="Lorente-Galdos B."/>
            <person name="Quilez J."/>
            <person name="Marques-Bonet T."/>
            <person name="Raney B.J."/>
            <person name="Ingham P.W."/>
            <person name="Tay A."/>
            <person name="Hillier L.W."/>
            <person name="Minx P."/>
            <person name="Boehm T."/>
            <person name="Wilson R.K."/>
            <person name="Brenner S."/>
            <person name="Warren W.C."/>
        </authorList>
    </citation>
    <scope>NUCLEOTIDE SEQUENCE [LARGE SCALE GENOMIC DNA]</scope>
</reference>
<proteinExistence type="inferred from homology"/>
<dbReference type="AlphaFoldDB" id="A0A4W3IB36"/>
<keyword evidence="9" id="KW-1185">Reference proteome</keyword>
<dbReference type="Ensembl" id="ENSCMIT00000026344.1">
    <property type="protein sequence ID" value="ENSCMIP00000025917.1"/>
    <property type="gene ID" value="ENSCMIG00000011372.1"/>
</dbReference>
<evidence type="ECO:0000259" key="7">
    <source>
        <dbReference type="PROSITE" id="PS50067"/>
    </source>
</evidence>
<dbReference type="GO" id="GO:0003777">
    <property type="term" value="F:microtubule motor activity"/>
    <property type="evidence" value="ECO:0007669"/>
    <property type="project" value="InterPro"/>
</dbReference>
<name>A0A4W3IB36_CALMI</name>
<dbReference type="InParanoid" id="A0A4W3IB36"/>
<dbReference type="Proteomes" id="UP000314986">
    <property type="component" value="Unassembled WGS sequence"/>
</dbReference>
<dbReference type="SUPFAM" id="SSF52540">
    <property type="entry name" value="P-loop containing nucleoside triphosphate hydrolases"/>
    <property type="match status" value="1"/>
</dbReference>
<keyword evidence="3 5" id="KW-0067">ATP-binding</keyword>
<dbReference type="Gene3D" id="3.40.850.10">
    <property type="entry name" value="Kinesin motor domain"/>
    <property type="match status" value="1"/>
</dbReference>
<feature type="region of interest" description="Disordered" evidence="6">
    <location>
        <begin position="187"/>
        <end position="208"/>
    </location>
</feature>
<dbReference type="InterPro" id="IPR027640">
    <property type="entry name" value="Kinesin-like_fam"/>
</dbReference>
<feature type="binding site" evidence="5">
    <location>
        <begin position="90"/>
        <end position="97"/>
    </location>
    <ligand>
        <name>ATP</name>
        <dbReference type="ChEBI" id="CHEBI:30616"/>
    </ligand>
</feature>
<protein>
    <recommendedName>
        <fullName evidence="7">Kinesin motor domain-containing protein</fullName>
    </recommendedName>
</protein>
<dbReference type="SMART" id="SM00129">
    <property type="entry name" value="KISc"/>
    <property type="match status" value="1"/>
</dbReference>
<dbReference type="InterPro" id="IPR027417">
    <property type="entry name" value="P-loop_NTPase"/>
</dbReference>
<accession>A0A4W3IB36</accession>
<sequence>VETGKSSECTPVRVAVRVRPLLPKETLHGHQSCVHVASDSRLLTLGHDHCFSFDVVLDQNANQEELYSTCVESLVHAFFQGFNATVFAYGQTGSGKTYTIGEANIGTEEDQGIIPRSLAEVFKLIDENEARDHTVRVSYLEVYKEEFKDLLEVETANKDIPRHQTPNLQIPLCGLGRLGAHRADGERWGAAEGIHPDQQRPPGSGQRD</sequence>
<feature type="compositionally biased region" description="Basic and acidic residues" evidence="6">
    <location>
        <begin position="187"/>
        <end position="198"/>
    </location>
</feature>
<evidence type="ECO:0000256" key="3">
    <source>
        <dbReference type="ARBA" id="ARBA00022840"/>
    </source>
</evidence>
<dbReference type="PROSITE" id="PS50067">
    <property type="entry name" value="KINESIN_MOTOR_2"/>
    <property type="match status" value="1"/>
</dbReference>
<dbReference type="GeneTree" id="ENSGT00940000159749"/>
<dbReference type="GO" id="GO:0008017">
    <property type="term" value="F:microtubule binding"/>
    <property type="evidence" value="ECO:0007669"/>
    <property type="project" value="InterPro"/>
</dbReference>
<reference evidence="9" key="1">
    <citation type="journal article" date="2006" name="Science">
        <title>Ancient noncoding elements conserved in the human genome.</title>
        <authorList>
            <person name="Venkatesh B."/>
            <person name="Kirkness E.F."/>
            <person name="Loh Y.H."/>
            <person name="Halpern A.L."/>
            <person name="Lee A.P."/>
            <person name="Johnson J."/>
            <person name="Dandona N."/>
            <person name="Viswanathan L.D."/>
            <person name="Tay A."/>
            <person name="Venter J.C."/>
            <person name="Strausberg R.L."/>
            <person name="Brenner S."/>
        </authorList>
    </citation>
    <scope>NUCLEOTIDE SEQUENCE [LARGE SCALE GENOMIC DNA]</scope>
</reference>
<comment type="similarity">
    <text evidence="5">Belongs to the TRAFAC class myosin-kinesin ATPase superfamily. Kinesin family.</text>
</comment>
<comment type="subcellular location">
    <subcellularLocation>
        <location evidence="1">Cytoplasm</location>
        <location evidence="1">Cytoskeleton</location>
    </subcellularLocation>
</comment>
<dbReference type="GO" id="GO:0005875">
    <property type="term" value="C:microtubule associated complex"/>
    <property type="evidence" value="ECO:0007669"/>
    <property type="project" value="TreeGrafter"/>
</dbReference>
<dbReference type="GO" id="GO:0007018">
    <property type="term" value="P:microtubule-based movement"/>
    <property type="evidence" value="ECO:0007669"/>
    <property type="project" value="InterPro"/>
</dbReference>
<evidence type="ECO:0000256" key="2">
    <source>
        <dbReference type="ARBA" id="ARBA00022741"/>
    </source>
</evidence>
<dbReference type="InterPro" id="IPR036961">
    <property type="entry name" value="Kinesin_motor_dom_sf"/>
</dbReference>
<evidence type="ECO:0000256" key="5">
    <source>
        <dbReference type="PROSITE-ProRule" id="PRU00283"/>
    </source>
</evidence>
<evidence type="ECO:0000313" key="8">
    <source>
        <dbReference type="Ensembl" id="ENSCMIP00000025917.1"/>
    </source>
</evidence>
<evidence type="ECO:0000313" key="9">
    <source>
        <dbReference type="Proteomes" id="UP000314986"/>
    </source>
</evidence>
<reference evidence="9" key="2">
    <citation type="journal article" date="2007" name="PLoS Biol.">
        <title>Survey sequencing and comparative analysis of the elephant shark (Callorhinchus milii) genome.</title>
        <authorList>
            <person name="Venkatesh B."/>
            <person name="Kirkness E.F."/>
            <person name="Loh Y.H."/>
            <person name="Halpern A.L."/>
            <person name="Lee A.P."/>
            <person name="Johnson J."/>
            <person name="Dandona N."/>
            <person name="Viswanathan L.D."/>
            <person name="Tay A."/>
            <person name="Venter J.C."/>
            <person name="Strausberg R.L."/>
            <person name="Brenner S."/>
        </authorList>
    </citation>
    <scope>NUCLEOTIDE SEQUENCE [LARGE SCALE GENOMIC DNA]</scope>
</reference>
<dbReference type="InterPro" id="IPR001752">
    <property type="entry name" value="Kinesin_motor_dom"/>
</dbReference>
<keyword evidence="2 5" id="KW-0547">Nucleotide-binding</keyword>
<feature type="domain" description="Kinesin motor" evidence="7">
    <location>
        <begin position="11"/>
        <end position="208"/>
    </location>
</feature>
<dbReference type="GO" id="GO:0007052">
    <property type="term" value="P:mitotic spindle organization"/>
    <property type="evidence" value="ECO:0007669"/>
    <property type="project" value="TreeGrafter"/>
</dbReference>
<dbReference type="Pfam" id="PF00225">
    <property type="entry name" value="Kinesin"/>
    <property type="match status" value="1"/>
</dbReference>
<reference evidence="8" key="4">
    <citation type="submission" date="2025-08" db="UniProtKB">
        <authorList>
            <consortium name="Ensembl"/>
        </authorList>
    </citation>
    <scope>IDENTIFICATION</scope>
</reference>
<keyword evidence="4" id="KW-0206">Cytoskeleton</keyword>
<dbReference type="GO" id="GO:0051231">
    <property type="term" value="P:spindle elongation"/>
    <property type="evidence" value="ECO:0007669"/>
    <property type="project" value="TreeGrafter"/>
</dbReference>
<dbReference type="GO" id="GO:0005524">
    <property type="term" value="F:ATP binding"/>
    <property type="evidence" value="ECO:0007669"/>
    <property type="project" value="UniProtKB-UniRule"/>
</dbReference>
<dbReference type="OMA" id="VHKELHI"/>
<dbReference type="STRING" id="7868.ENSCMIP00000025917"/>
<reference evidence="8" key="5">
    <citation type="submission" date="2025-09" db="UniProtKB">
        <authorList>
            <consortium name="Ensembl"/>
        </authorList>
    </citation>
    <scope>IDENTIFICATION</scope>
</reference>
<dbReference type="PANTHER" id="PTHR47969:SF8">
    <property type="entry name" value="KINESIN FAMILY MEMBER 7"/>
    <property type="match status" value="1"/>
</dbReference>
<evidence type="ECO:0000256" key="4">
    <source>
        <dbReference type="ARBA" id="ARBA00023212"/>
    </source>
</evidence>
<keyword evidence="4" id="KW-0963">Cytoplasm</keyword>
<dbReference type="PANTHER" id="PTHR47969">
    <property type="entry name" value="CHROMOSOME-ASSOCIATED KINESIN KIF4A-RELATED"/>
    <property type="match status" value="1"/>
</dbReference>
<evidence type="ECO:0000256" key="6">
    <source>
        <dbReference type="SAM" id="MobiDB-lite"/>
    </source>
</evidence>